<dbReference type="GO" id="GO:0016779">
    <property type="term" value="F:nucleotidyltransferase activity"/>
    <property type="evidence" value="ECO:0007669"/>
    <property type="project" value="UniProtKB-KW"/>
</dbReference>
<dbReference type="CDD" id="cd00077">
    <property type="entry name" value="HDc"/>
    <property type="match status" value="1"/>
</dbReference>
<dbReference type="SUPFAM" id="SSF81891">
    <property type="entry name" value="Poly A polymerase C-terminal region-like"/>
    <property type="match status" value="1"/>
</dbReference>
<keyword evidence="7" id="KW-0460">Magnesium</keyword>
<evidence type="ECO:0000313" key="13">
    <source>
        <dbReference type="EMBL" id="KPL14250.1"/>
    </source>
</evidence>
<evidence type="ECO:0008006" key="15">
    <source>
        <dbReference type="Google" id="ProtNLM"/>
    </source>
</evidence>
<dbReference type="Pfam" id="PF01966">
    <property type="entry name" value="HD"/>
    <property type="match status" value="1"/>
</dbReference>
<keyword evidence="2 9" id="KW-0808">Transferase</keyword>
<evidence type="ECO:0000256" key="8">
    <source>
        <dbReference type="ARBA" id="ARBA00022884"/>
    </source>
</evidence>
<dbReference type="InterPro" id="IPR002646">
    <property type="entry name" value="PolA_pol_head_dom"/>
</dbReference>
<dbReference type="Gene3D" id="3.30.460.10">
    <property type="entry name" value="Beta Polymerase, domain 2"/>
    <property type="match status" value="1"/>
</dbReference>
<dbReference type="InterPro" id="IPR032828">
    <property type="entry name" value="PolyA_RNA-bd"/>
</dbReference>
<dbReference type="Proteomes" id="UP000050975">
    <property type="component" value="Unassembled WGS sequence"/>
</dbReference>
<evidence type="ECO:0000256" key="1">
    <source>
        <dbReference type="ARBA" id="ARBA00001946"/>
    </source>
</evidence>
<comment type="similarity">
    <text evidence="9">Belongs to the tRNA nucleotidyltransferase/poly(A) polymerase family.</text>
</comment>
<name>A0A0S8JY32_UNCW3</name>
<keyword evidence="3" id="KW-0819">tRNA processing</keyword>
<feature type="domain" description="Poly A polymerase head" evidence="10">
    <location>
        <begin position="97"/>
        <end position="136"/>
    </location>
</feature>
<dbReference type="PANTHER" id="PTHR47545">
    <property type="entry name" value="MULTIFUNCTIONAL CCA PROTEIN"/>
    <property type="match status" value="1"/>
</dbReference>
<keyword evidence="5" id="KW-0479">Metal-binding</keyword>
<dbReference type="GO" id="GO:0003723">
    <property type="term" value="F:RNA binding"/>
    <property type="evidence" value="ECO:0007669"/>
    <property type="project" value="UniProtKB-KW"/>
</dbReference>
<evidence type="ECO:0000256" key="5">
    <source>
        <dbReference type="ARBA" id="ARBA00022723"/>
    </source>
</evidence>
<feature type="domain" description="Poly A polymerase head" evidence="10">
    <location>
        <begin position="26"/>
        <end position="86"/>
    </location>
</feature>
<proteinExistence type="inferred from homology"/>
<keyword evidence="6" id="KW-0547">Nucleotide-binding</keyword>
<evidence type="ECO:0000259" key="11">
    <source>
        <dbReference type="Pfam" id="PF01966"/>
    </source>
</evidence>
<comment type="caution">
    <text evidence="13">The sequence shown here is derived from an EMBL/GenBank/DDBJ whole genome shotgun (WGS) entry which is preliminary data.</text>
</comment>
<evidence type="ECO:0000256" key="4">
    <source>
        <dbReference type="ARBA" id="ARBA00022695"/>
    </source>
</evidence>
<accession>A0A0S8JY32</accession>
<sequence>MKKLAEYVSRNQHVQEVYRLRGGHELYLVGGTIRDIIMGIEPQDYDFSVSGSGIEFAQQVSRKIRGALVVLDEEADEARVVKGDIVYDFIGLNAQGVMADLERRDFTINAMAVNLETLEFLDPCRGTKDVKKRIIRPTTPQTLIEDPLRILRGFRFALELGFDLHRDFFKLAKNIPLTDTAAERIGCELMRIMSMPHSFEMILKINQLGIFKQIFPEAVKLMEDFDLWGHSLNTYGAVEHLIERGFFKDLETEYSQYFARPSRVALCKLAGLFHDVAKPDTFLIKEGEVHFYGHDTIGAKMVERIARRRLRFSRHDTEILKKLVKEHMRLHLLATNADLTDRAIRRFFRHLEYDWFGAMMIAWADGYATGGKTRHLERAFMRMIDLYRTDNAKPKVDRLVNGYDLIALGMKPGPMFKQILQELLDLQLEGKISEKPDALKAALEIAENLDNVQ</sequence>
<dbReference type="InterPro" id="IPR006674">
    <property type="entry name" value="HD_domain"/>
</dbReference>
<feature type="domain" description="HD" evidence="11">
    <location>
        <begin position="230"/>
        <end position="334"/>
    </location>
</feature>
<evidence type="ECO:0000313" key="14">
    <source>
        <dbReference type="Proteomes" id="UP000050975"/>
    </source>
</evidence>
<comment type="cofactor">
    <cofactor evidence="1">
        <name>Mg(2+)</name>
        <dbReference type="ChEBI" id="CHEBI:18420"/>
    </cofactor>
</comment>
<organism evidence="13 14">
    <name type="scientific">candidate division WOR_3 bacterium SM1_77</name>
    <dbReference type="NCBI Taxonomy" id="1703778"/>
    <lineage>
        <taxon>Bacteria</taxon>
        <taxon>Bacteria division WOR-3</taxon>
    </lineage>
</organism>
<dbReference type="Pfam" id="PF01743">
    <property type="entry name" value="PolyA_pol"/>
    <property type="match status" value="2"/>
</dbReference>
<dbReference type="NCBIfam" id="TIGR00277">
    <property type="entry name" value="HDIG"/>
    <property type="match status" value="1"/>
</dbReference>
<dbReference type="CDD" id="cd05398">
    <property type="entry name" value="NT_ClassII-CCAase"/>
    <property type="match status" value="1"/>
</dbReference>
<evidence type="ECO:0000256" key="9">
    <source>
        <dbReference type="RuleBase" id="RU003953"/>
    </source>
</evidence>
<dbReference type="GO" id="GO:0008033">
    <property type="term" value="P:tRNA processing"/>
    <property type="evidence" value="ECO:0007669"/>
    <property type="project" value="UniProtKB-KW"/>
</dbReference>
<evidence type="ECO:0000259" key="10">
    <source>
        <dbReference type="Pfam" id="PF01743"/>
    </source>
</evidence>
<keyword evidence="8 9" id="KW-0694">RNA-binding</keyword>
<dbReference type="SUPFAM" id="SSF81301">
    <property type="entry name" value="Nucleotidyltransferase"/>
    <property type="match status" value="1"/>
</dbReference>
<gene>
    <name evidence="13" type="ORF">AMJ74_03755</name>
</gene>
<dbReference type="GO" id="GO:0000166">
    <property type="term" value="F:nucleotide binding"/>
    <property type="evidence" value="ECO:0007669"/>
    <property type="project" value="UniProtKB-KW"/>
</dbReference>
<dbReference type="AlphaFoldDB" id="A0A0S8JY32"/>
<dbReference type="GO" id="GO:0046872">
    <property type="term" value="F:metal ion binding"/>
    <property type="evidence" value="ECO:0007669"/>
    <property type="project" value="UniProtKB-KW"/>
</dbReference>
<keyword evidence="4" id="KW-0548">Nucleotidyltransferase</keyword>
<evidence type="ECO:0000256" key="3">
    <source>
        <dbReference type="ARBA" id="ARBA00022694"/>
    </source>
</evidence>
<protein>
    <recommendedName>
        <fullName evidence="15">HD domain-containing protein</fullName>
    </recommendedName>
</protein>
<evidence type="ECO:0000256" key="2">
    <source>
        <dbReference type="ARBA" id="ARBA00022679"/>
    </source>
</evidence>
<dbReference type="InterPro" id="IPR003607">
    <property type="entry name" value="HD/PDEase_dom"/>
</dbReference>
<evidence type="ECO:0000256" key="6">
    <source>
        <dbReference type="ARBA" id="ARBA00022741"/>
    </source>
</evidence>
<dbReference type="Gene3D" id="1.10.3090.10">
    <property type="entry name" value="cca-adding enzyme, domain 2"/>
    <property type="match status" value="1"/>
</dbReference>
<evidence type="ECO:0000259" key="12">
    <source>
        <dbReference type="Pfam" id="PF12627"/>
    </source>
</evidence>
<reference evidence="13 14" key="1">
    <citation type="journal article" date="2015" name="Microbiome">
        <title>Genomic resolution of linkages in carbon, nitrogen, and sulfur cycling among widespread estuary sediment bacteria.</title>
        <authorList>
            <person name="Baker B.J."/>
            <person name="Lazar C.S."/>
            <person name="Teske A.P."/>
            <person name="Dick G.J."/>
        </authorList>
    </citation>
    <scope>NUCLEOTIDE SEQUENCE [LARGE SCALE GENOMIC DNA]</scope>
    <source>
        <strain evidence="13">SM1_77</strain>
    </source>
</reference>
<dbReference type="EMBL" id="LJVE01000059">
    <property type="protein sequence ID" value="KPL14250.1"/>
    <property type="molecule type" value="Genomic_DNA"/>
</dbReference>
<dbReference type="Pfam" id="PF12627">
    <property type="entry name" value="PolyA_pol_RNAbd"/>
    <property type="match status" value="1"/>
</dbReference>
<evidence type="ECO:0000256" key="7">
    <source>
        <dbReference type="ARBA" id="ARBA00022842"/>
    </source>
</evidence>
<feature type="domain" description="tRNA nucleotidyltransferase/poly(A) polymerase RNA and SrmB- binding" evidence="12">
    <location>
        <begin position="177"/>
        <end position="218"/>
    </location>
</feature>
<dbReference type="InterPro" id="IPR006675">
    <property type="entry name" value="HDIG_dom"/>
</dbReference>
<dbReference type="InterPro" id="IPR043519">
    <property type="entry name" value="NT_sf"/>
</dbReference>
<dbReference type="InterPro" id="IPR050124">
    <property type="entry name" value="tRNA_CCA-adding_enzyme"/>
</dbReference>